<keyword evidence="5" id="KW-0540">Nuclease</keyword>
<dbReference type="InterPro" id="IPR036187">
    <property type="entry name" value="DNA_mismatch_repair_MutS_sf"/>
</dbReference>
<dbReference type="EMBL" id="JARMAB010000007">
    <property type="protein sequence ID" value="MED1202597.1"/>
    <property type="molecule type" value="Genomic_DNA"/>
</dbReference>
<dbReference type="InterPro" id="IPR027417">
    <property type="entry name" value="P-loop_NTPase"/>
</dbReference>
<keyword evidence="1" id="KW-0547">Nucleotide-binding</keyword>
<dbReference type="SMART" id="SM00534">
    <property type="entry name" value="MUTSac"/>
    <property type="match status" value="1"/>
</dbReference>
<sequence>MNQKTMTVLEFNRIKEEASQFALTDSGKNSILNLTPSQNLGQIRSWLDEVTEAAAIMKKSSSVPISALNGIEIILSMLNKGAALRPEHFRKLADFLHTCTKIKRFMKDKESIAPRVAAYVYVIEELPSLLEEIERCIRNGGVDDYASKELSKIRKQISILDDRLKEKVYQFLKSAKYKPYLQDAIVSERSGRYVIPVKKEYKGKIKGTVLDTSASGSTIYVEPEEVIPYQEQLQLLKSAEELEVEKILIYLTGLVEEKQESIRLSIETMIHYDILFAKAKYSLSIDGRGVEINEDHYICLKQAKHPLLGSNAVPLNLELGKDYYALVITGPNTGGKTVGIKTVGLLTLMVQSGLHIPVADGSHICVFQHILVDIGDGQSIEQSLSTFSSHIRNIISILKDANDHSLVILDELGSGTDPAEGMGLATALLQQFYRKGATILATTHYSEIKEFAEQTEGFMNGSMEFDLETLKPTYRLIIGKGGESQAFAIALKLGIHPSIIQEAYRITYKEEKIFTFGETDPGKIRELEQQIAINRYARRNKKNHRPKANSFSQGDNVAIPSTGEFGIIYKGPDEAGNYIVQVQGEKRTYNHKRLKLYITAAELYPADYDFDIIFETKENRKTKALMEKKHVEGLVIDRESQE</sequence>
<dbReference type="InterPro" id="IPR005747">
    <property type="entry name" value="MutS2"/>
</dbReference>
<dbReference type="PROSITE" id="PS00486">
    <property type="entry name" value="DNA_MISMATCH_REPAIR_2"/>
    <property type="match status" value="1"/>
</dbReference>
<organism evidence="5 6">
    <name type="scientific">Heyndrickxia acidicola</name>
    <dbReference type="NCBI Taxonomy" id="209389"/>
    <lineage>
        <taxon>Bacteria</taxon>
        <taxon>Bacillati</taxon>
        <taxon>Bacillota</taxon>
        <taxon>Bacilli</taxon>
        <taxon>Bacillales</taxon>
        <taxon>Bacillaceae</taxon>
        <taxon>Heyndrickxia</taxon>
    </lineage>
</organism>
<dbReference type="SUPFAM" id="SSF52540">
    <property type="entry name" value="P-loop containing nucleoside triphosphate hydrolases"/>
    <property type="match status" value="1"/>
</dbReference>
<dbReference type="PANTHER" id="PTHR48466:SF2">
    <property type="entry name" value="OS10G0509000 PROTEIN"/>
    <property type="match status" value="1"/>
</dbReference>
<dbReference type="SMART" id="SM00533">
    <property type="entry name" value="MUTSd"/>
    <property type="match status" value="1"/>
</dbReference>
<evidence type="ECO:0000313" key="6">
    <source>
        <dbReference type="Proteomes" id="UP001341444"/>
    </source>
</evidence>
<keyword evidence="5" id="KW-0378">Hydrolase</keyword>
<evidence type="ECO:0000259" key="4">
    <source>
        <dbReference type="PROSITE" id="PS00486"/>
    </source>
</evidence>
<dbReference type="Proteomes" id="UP001341444">
    <property type="component" value="Unassembled WGS sequence"/>
</dbReference>
<dbReference type="InterPro" id="IPR007696">
    <property type="entry name" value="DNA_mismatch_repair_MutS_core"/>
</dbReference>
<comment type="caution">
    <text evidence="5">The sequence shown here is derived from an EMBL/GenBank/DDBJ whole genome shotgun (WGS) entry which is preliminary data.</text>
</comment>
<keyword evidence="6" id="KW-1185">Reference proteome</keyword>
<name>A0ABU6MDW5_9BACI</name>
<keyword evidence="5" id="KW-0255">Endonuclease</keyword>
<dbReference type="RefSeq" id="WP_066267027.1">
    <property type="nucleotide sequence ID" value="NZ_JARMAB010000007.1"/>
</dbReference>
<dbReference type="NCBIfam" id="TIGR01069">
    <property type="entry name" value="mutS2"/>
    <property type="match status" value="1"/>
</dbReference>
<evidence type="ECO:0000313" key="5">
    <source>
        <dbReference type="EMBL" id="MED1202597.1"/>
    </source>
</evidence>
<proteinExistence type="predicted"/>
<keyword evidence="3" id="KW-0238">DNA-binding</keyword>
<keyword evidence="2" id="KW-0067">ATP-binding</keyword>
<dbReference type="Pfam" id="PF00488">
    <property type="entry name" value="MutS_V"/>
    <property type="match status" value="1"/>
</dbReference>
<dbReference type="Gene3D" id="3.40.50.300">
    <property type="entry name" value="P-loop containing nucleotide triphosphate hydrolases"/>
    <property type="match status" value="1"/>
</dbReference>
<gene>
    <name evidence="5" type="ORF">P4T90_05760</name>
</gene>
<accession>A0ABU6MDW5</accession>
<feature type="domain" description="DNA mismatch repair proteins mutS family" evidence="4">
    <location>
        <begin position="405"/>
        <end position="421"/>
    </location>
</feature>
<evidence type="ECO:0000256" key="1">
    <source>
        <dbReference type="ARBA" id="ARBA00022741"/>
    </source>
</evidence>
<dbReference type="InterPro" id="IPR000432">
    <property type="entry name" value="DNA_mismatch_repair_MutS_C"/>
</dbReference>
<dbReference type="InterPro" id="IPR045076">
    <property type="entry name" value="MutS"/>
</dbReference>
<dbReference type="GO" id="GO:0004519">
    <property type="term" value="F:endonuclease activity"/>
    <property type="evidence" value="ECO:0007669"/>
    <property type="project" value="UniProtKB-KW"/>
</dbReference>
<dbReference type="PANTHER" id="PTHR48466">
    <property type="entry name" value="OS10G0509000 PROTEIN-RELATED"/>
    <property type="match status" value="1"/>
</dbReference>
<reference evidence="5 6" key="1">
    <citation type="submission" date="2023-03" db="EMBL/GenBank/DDBJ databases">
        <title>Bacillus Genome Sequencing.</title>
        <authorList>
            <person name="Dunlap C."/>
        </authorList>
    </citation>
    <scope>NUCLEOTIDE SEQUENCE [LARGE SCALE GENOMIC DNA]</scope>
    <source>
        <strain evidence="5 6">B-23453</strain>
    </source>
</reference>
<evidence type="ECO:0000256" key="3">
    <source>
        <dbReference type="ARBA" id="ARBA00023125"/>
    </source>
</evidence>
<evidence type="ECO:0000256" key="2">
    <source>
        <dbReference type="ARBA" id="ARBA00022840"/>
    </source>
</evidence>
<protein>
    <submittedName>
        <fullName evidence="5">Endonuclease MutS2</fullName>
    </submittedName>
</protein>
<dbReference type="PIRSF" id="PIRSF005814">
    <property type="entry name" value="MutS_YshD"/>
    <property type="match status" value="1"/>
</dbReference>
<dbReference type="SUPFAM" id="SSF48334">
    <property type="entry name" value="DNA repair protein MutS, domain III"/>
    <property type="match status" value="1"/>
</dbReference>